<evidence type="ECO:0000313" key="10">
    <source>
        <dbReference type="Proteomes" id="UP001163823"/>
    </source>
</evidence>
<dbReference type="GO" id="GO:0005886">
    <property type="term" value="C:plasma membrane"/>
    <property type="evidence" value="ECO:0007669"/>
    <property type="project" value="UniProtKB-SubCell"/>
</dbReference>
<dbReference type="Proteomes" id="UP001163823">
    <property type="component" value="Chromosome 8"/>
</dbReference>
<proteinExistence type="inferred from homology"/>
<evidence type="ECO:0000256" key="2">
    <source>
        <dbReference type="ARBA" id="ARBA00004236"/>
    </source>
</evidence>
<dbReference type="InterPro" id="IPR039621">
    <property type="entry name" value="BG1-like"/>
</dbReference>
<accession>A0AAD7LHY9</accession>
<keyword evidence="10" id="KW-1185">Reference proteome</keyword>
<name>A0AAD7LHY9_QUISA</name>
<feature type="region of interest" description="Disordered" evidence="8">
    <location>
        <begin position="1"/>
        <end position="24"/>
    </location>
</feature>
<evidence type="ECO:0000313" key="9">
    <source>
        <dbReference type="EMBL" id="KAJ7958398.1"/>
    </source>
</evidence>
<dbReference type="PANTHER" id="PTHR33541:SF12">
    <property type="entry name" value="PROTEIN BIG GRAIN 1-LIKE A"/>
    <property type="match status" value="1"/>
</dbReference>
<feature type="compositionally biased region" description="Basic and acidic residues" evidence="8">
    <location>
        <begin position="1"/>
        <end position="15"/>
    </location>
</feature>
<dbReference type="AlphaFoldDB" id="A0AAD7LHY9"/>
<evidence type="ECO:0000256" key="5">
    <source>
        <dbReference type="ARBA" id="ARBA00022475"/>
    </source>
</evidence>
<organism evidence="9 10">
    <name type="scientific">Quillaja saponaria</name>
    <name type="common">Soap bark tree</name>
    <dbReference type="NCBI Taxonomy" id="32244"/>
    <lineage>
        <taxon>Eukaryota</taxon>
        <taxon>Viridiplantae</taxon>
        <taxon>Streptophyta</taxon>
        <taxon>Embryophyta</taxon>
        <taxon>Tracheophyta</taxon>
        <taxon>Spermatophyta</taxon>
        <taxon>Magnoliopsida</taxon>
        <taxon>eudicotyledons</taxon>
        <taxon>Gunneridae</taxon>
        <taxon>Pentapetalae</taxon>
        <taxon>rosids</taxon>
        <taxon>fabids</taxon>
        <taxon>Fabales</taxon>
        <taxon>Quillajaceae</taxon>
        <taxon>Quillaja</taxon>
    </lineage>
</organism>
<dbReference type="GO" id="GO:0009734">
    <property type="term" value="P:auxin-activated signaling pathway"/>
    <property type="evidence" value="ECO:0007669"/>
    <property type="project" value="UniProtKB-KW"/>
</dbReference>
<gene>
    <name evidence="9" type="ORF">O6P43_019134</name>
</gene>
<evidence type="ECO:0000256" key="1">
    <source>
        <dbReference type="ARBA" id="ARBA00002281"/>
    </source>
</evidence>
<feature type="compositionally biased region" description="Low complexity" evidence="8">
    <location>
        <begin position="118"/>
        <end position="137"/>
    </location>
</feature>
<keyword evidence="6" id="KW-0472">Membrane</keyword>
<feature type="compositionally biased region" description="Basic and acidic residues" evidence="8">
    <location>
        <begin position="93"/>
        <end position="114"/>
    </location>
</feature>
<dbReference type="PANTHER" id="PTHR33541">
    <property type="entry name" value="PROTEIN BIG GRAIN 1-LIKE A-RELATED"/>
    <property type="match status" value="1"/>
</dbReference>
<sequence length="457" mass="52154">MYRRERIPREERFQNDPKNPSFSSSLLDKIYHSIDEGDKRSGEVKFVRETMGKKQSSNGGKYNRAVGEEVIAKENLRRSCLLEKWMDKKVSTQRRECRKELDRRSQHNNDHDQDVLFFSSTSSSSDSSSGGFSSSDTESVFGVRSGTSRFEPPRPKPIRTTVSACSVRSEKTERKHSTLFYEQREMQHFTEYNHNLKAGYIGKQEEGLMKSKPKALKIYNNLKKVKQPISPGGRLTNFINSLFTAGNTKKTKSSCSVGGYEDTNKERKLKSEQISTCSSASSFSRSCLSKNSPSTREKLRNGVKRNVHFYPVSVIVDEDCRPCGQKSLYEEEDRSLVSVSVPTAWKIGPSPARKNAGELKYQVMEKSRRVEEAAREFLKDYHQNQKKNDLIMRDLRLNVNQNEDNEDDDDAASYSSSDLFELDHLTVMGNGRYCQELPVYETTHVSTNRAIANGLIM</sequence>
<keyword evidence="4" id="KW-0813">Transport</keyword>
<dbReference type="EMBL" id="JARAOO010000008">
    <property type="protein sequence ID" value="KAJ7958398.1"/>
    <property type="molecule type" value="Genomic_DNA"/>
</dbReference>
<comment type="subcellular location">
    <subcellularLocation>
        <location evidence="2">Cell membrane</location>
    </subcellularLocation>
</comment>
<comment type="caution">
    <text evidence="9">The sequence shown here is derived from an EMBL/GenBank/DDBJ whole genome shotgun (WGS) entry which is preliminary data.</text>
</comment>
<evidence type="ECO:0000256" key="6">
    <source>
        <dbReference type="ARBA" id="ARBA00023136"/>
    </source>
</evidence>
<evidence type="ECO:0000256" key="3">
    <source>
        <dbReference type="ARBA" id="ARBA00010067"/>
    </source>
</evidence>
<evidence type="ECO:0000256" key="7">
    <source>
        <dbReference type="ARBA" id="ARBA00023294"/>
    </source>
</evidence>
<comment type="similarity">
    <text evidence="3">Belongs to the BIG GRAIN 1 (BG1) plant protein family.</text>
</comment>
<comment type="function">
    <text evidence="1">Involved in auxin transport. Regulator of the auxin signaling pathway.</text>
</comment>
<evidence type="ECO:0000256" key="8">
    <source>
        <dbReference type="SAM" id="MobiDB-lite"/>
    </source>
</evidence>
<protein>
    <submittedName>
        <fullName evidence="9">Protein BIG GRAIN 1-like A</fullName>
    </submittedName>
</protein>
<reference evidence="9" key="1">
    <citation type="journal article" date="2023" name="Science">
        <title>Elucidation of the pathway for biosynthesis of saponin adjuvants from the soapbark tree.</title>
        <authorList>
            <person name="Reed J."/>
            <person name="Orme A."/>
            <person name="El-Demerdash A."/>
            <person name="Owen C."/>
            <person name="Martin L.B.B."/>
            <person name="Misra R.C."/>
            <person name="Kikuchi S."/>
            <person name="Rejzek M."/>
            <person name="Martin A.C."/>
            <person name="Harkess A."/>
            <person name="Leebens-Mack J."/>
            <person name="Louveau T."/>
            <person name="Stephenson M.J."/>
            <person name="Osbourn A."/>
        </authorList>
    </citation>
    <scope>NUCLEOTIDE SEQUENCE</scope>
    <source>
        <strain evidence="9">S10</strain>
    </source>
</reference>
<keyword evidence="7" id="KW-0927">Auxin signaling pathway</keyword>
<feature type="region of interest" description="Disordered" evidence="8">
    <location>
        <begin position="93"/>
        <end position="168"/>
    </location>
</feature>
<dbReference type="KEGG" id="qsa:O6P43_019134"/>
<evidence type="ECO:0000256" key="4">
    <source>
        <dbReference type="ARBA" id="ARBA00022448"/>
    </source>
</evidence>
<keyword evidence="5" id="KW-1003">Cell membrane</keyword>